<protein>
    <submittedName>
        <fullName evidence="2">Egg protein CP111</fullName>
    </submittedName>
</protein>
<dbReference type="EMBL" id="FN317999">
    <property type="protein sequence ID" value="CAX73728.1"/>
    <property type="molecule type" value="mRNA"/>
</dbReference>
<name>C1LGA0_SCHJA</name>
<keyword evidence="1" id="KW-0472">Membrane</keyword>
<evidence type="ECO:0000313" key="2">
    <source>
        <dbReference type="EMBL" id="CAX73728.1"/>
    </source>
</evidence>
<dbReference type="AlphaFoldDB" id="C1LGA0"/>
<keyword evidence="1" id="KW-0812">Transmembrane</keyword>
<reference evidence="2" key="2">
    <citation type="submission" date="2009-03" db="EMBL/GenBank/DDBJ databases">
        <authorList>
            <person name="Gang L."/>
        </authorList>
    </citation>
    <scope>NUCLEOTIDE SEQUENCE</scope>
    <source>
        <strain evidence="2">Anhui</strain>
    </source>
</reference>
<accession>C1LGA0</accession>
<organism evidence="2">
    <name type="scientific">Schistosoma japonicum</name>
    <name type="common">Blood fluke</name>
    <dbReference type="NCBI Taxonomy" id="6182"/>
    <lineage>
        <taxon>Eukaryota</taxon>
        <taxon>Metazoa</taxon>
        <taxon>Spiralia</taxon>
        <taxon>Lophotrochozoa</taxon>
        <taxon>Platyhelminthes</taxon>
        <taxon>Trematoda</taxon>
        <taxon>Digenea</taxon>
        <taxon>Strigeidida</taxon>
        <taxon>Schistosomatoidea</taxon>
        <taxon>Schistosomatidae</taxon>
        <taxon>Schistosoma</taxon>
    </lineage>
</organism>
<feature type="transmembrane region" description="Helical" evidence="1">
    <location>
        <begin position="12"/>
        <end position="36"/>
    </location>
</feature>
<reference evidence="2" key="1">
    <citation type="journal article" date="2009" name="Nature">
        <title>The Schistosoma japonicum genome reveals features of host-parasite interplay.</title>
        <authorList>
            <person name="Liu F."/>
            <person name="Zhou Y."/>
            <person name="Wang Z.Q."/>
            <person name="Lu G."/>
            <person name="Zheng H."/>
            <person name="Brindley P.J."/>
            <person name="McManus D.P."/>
            <person name="Blair D."/>
            <person name="Zhang Q.H."/>
            <person name="Zhong Y."/>
            <person name="Wang S."/>
            <person name="Han Z.G."/>
            <person name="Chen Z."/>
        </authorList>
    </citation>
    <scope>NUCLEOTIDE SEQUENCE</scope>
    <source>
        <strain evidence="2">Anhui</strain>
    </source>
</reference>
<proteinExistence type="evidence at transcript level"/>
<feature type="transmembrane region" description="Helical" evidence="1">
    <location>
        <begin position="278"/>
        <end position="300"/>
    </location>
</feature>
<evidence type="ECO:0000256" key="1">
    <source>
        <dbReference type="SAM" id="Phobius"/>
    </source>
</evidence>
<sequence length="312" mass="35133">MRTAMSIDLRKMSSLLCWFIPSIIYFNILFLCNIVARKPYYFDSETLESYDLGEEGSKYQAIGNSLRIKNTGFTKEVNQKSSNSLIAFINGTVLIADPFQSGTRITSIQIGDGNSKSDKLDAETHENGLVVAYTEIHYCQSHPEAYATVVINIFRDRTIQFWIYWIDPLRVNCPITLKIAEGIYNGGEDGSGTITDEELIYNKSIPVPDSQDYTLLTLIPSFKCQAQTIEKKCIAESIRDVKCTWCPKTYTCVLDTSLCFLSDETEITQSQKIKPSNVMYIVVIVLACALIGSFIIGMFARRNCIASHQLSY</sequence>
<keyword evidence="1" id="KW-1133">Transmembrane helix</keyword>